<keyword evidence="1" id="KW-1185">Reference proteome</keyword>
<dbReference type="OMA" id="HTCHTEE"/>
<name>A0A6P4IA17_DROKI</name>
<proteinExistence type="predicted"/>
<dbReference type="AlphaFoldDB" id="A0A6P4IA17"/>
<sequence>MFAETALIANTQGVTEKRSLTGASNNMRKLLKSFKKIFRNSKVAKETPIPILHTCHTEEEHQNWLNEQLEAKIISLQH</sequence>
<dbReference type="Proteomes" id="UP001652661">
    <property type="component" value="Chromosome 3L"/>
</dbReference>
<evidence type="ECO:0000313" key="2">
    <source>
        <dbReference type="RefSeq" id="XP_017019413.1"/>
    </source>
</evidence>
<gene>
    <name evidence="2" type="primary">LOC108072686</name>
</gene>
<dbReference type="GeneID" id="108072686"/>
<protein>
    <submittedName>
        <fullName evidence="2">Uncharacterized protein</fullName>
    </submittedName>
</protein>
<evidence type="ECO:0000313" key="1">
    <source>
        <dbReference type="Proteomes" id="UP001652661"/>
    </source>
</evidence>
<accession>A0A6P4IA17</accession>
<organism evidence="1 2">
    <name type="scientific">Drosophila kikkawai</name>
    <name type="common">Fruit fly</name>
    <dbReference type="NCBI Taxonomy" id="30033"/>
    <lineage>
        <taxon>Eukaryota</taxon>
        <taxon>Metazoa</taxon>
        <taxon>Ecdysozoa</taxon>
        <taxon>Arthropoda</taxon>
        <taxon>Hexapoda</taxon>
        <taxon>Insecta</taxon>
        <taxon>Pterygota</taxon>
        <taxon>Neoptera</taxon>
        <taxon>Endopterygota</taxon>
        <taxon>Diptera</taxon>
        <taxon>Brachycera</taxon>
        <taxon>Muscomorpha</taxon>
        <taxon>Ephydroidea</taxon>
        <taxon>Drosophilidae</taxon>
        <taxon>Drosophila</taxon>
        <taxon>Sophophora</taxon>
    </lineage>
</organism>
<reference evidence="2" key="1">
    <citation type="submission" date="2025-08" db="UniProtKB">
        <authorList>
            <consortium name="RefSeq"/>
        </authorList>
    </citation>
    <scope>IDENTIFICATION</scope>
    <source>
        <strain evidence="2">14028-0561.14</strain>
        <tissue evidence="2">Whole fly</tissue>
    </source>
</reference>
<dbReference type="RefSeq" id="XP_017019413.1">
    <property type="nucleotide sequence ID" value="XM_017163924.3"/>
</dbReference>
<dbReference type="OrthoDB" id="8067747at2759"/>